<protein>
    <submittedName>
        <fullName evidence="1">Uncharacterized protein</fullName>
    </submittedName>
</protein>
<accession>A0A543Q1Z7</accession>
<sequence length="54" mass="5838">MQHSGLVGLLPCKGFSPILVKTWGSNCCGMVLIRVALEGQGFFNERDDGNANQQ</sequence>
<evidence type="ECO:0000313" key="1">
    <source>
        <dbReference type="EMBL" id="TQN50318.1"/>
    </source>
</evidence>
<name>A0A543Q1Z7_ACITH</name>
<comment type="caution">
    <text evidence="1">The sequence shown here is derived from an EMBL/GenBank/DDBJ whole genome shotgun (WGS) entry which is preliminary data.</text>
</comment>
<dbReference type="AlphaFoldDB" id="A0A543Q1Z7"/>
<evidence type="ECO:0000313" key="2">
    <source>
        <dbReference type="Proteomes" id="UP000315403"/>
    </source>
</evidence>
<organism evidence="1 2">
    <name type="scientific">Acidithiobacillus thiooxidans ATCC 19377</name>
    <dbReference type="NCBI Taxonomy" id="637390"/>
    <lineage>
        <taxon>Bacteria</taxon>
        <taxon>Pseudomonadati</taxon>
        <taxon>Pseudomonadota</taxon>
        <taxon>Acidithiobacillia</taxon>
        <taxon>Acidithiobacillales</taxon>
        <taxon>Acidithiobacillaceae</taxon>
        <taxon>Acidithiobacillus</taxon>
    </lineage>
</organism>
<gene>
    <name evidence="1" type="ORF">DLNHIDIE_00171</name>
</gene>
<dbReference type="Proteomes" id="UP000315403">
    <property type="component" value="Unassembled WGS sequence"/>
</dbReference>
<proteinExistence type="predicted"/>
<dbReference type="EMBL" id="SZUV01000001">
    <property type="protein sequence ID" value="TQN50318.1"/>
    <property type="molecule type" value="Genomic_DNA"/>
</dbReference>
<reference evidence="1 2" key="1">
    <citation type="submission" date="2019-03" db="EMBL/GenBank/DDBJ databases">
        <title>New insights into Acidothiobacillus thiooxidans sulfur metabolism through coupled gene expression, solution geochemistry, microscopy and spectroscopy analyses.</title>
        <authorList>
            <person name="Camacho D."/>
            <person name="Frazao R."/>
            <person name="Fouillen A."/>
            <person name="Nanci A."/>
            <person name="Lang B.F."/>
            <person name="Apte S.C."/>
            <person name="Baron C."/>
            <person name="Warren L.A."/>
        </authorList>
    </citation>
    <scope>NUCLEOTIDE SEQUENCE [LARGE SCALE GENOMIC DNA]</scope>
    <source>
        <strain evidence="1 2">ATCC 19377</strain>
    </source>
</reference>